<sequence>MAPPDPHLLLSAPSRELKSHNASTYNAIVARYNAWTVWHNPARLHYLNLLLPRLPSTGTCILEVGSGAGDPGTALLTTTLPEAHIIANDISIAQLSLLQARLAAEISAGKVEIRQGDMMDLTFAEGELDVVVGLYTVIHLPREEQGELVRRLGKWVRSGGWILLNFAGKESEGTVEIGWLEEGKESQNVMYWSSWSTEESRRLVEEAGFRIEIAEIGGPEDFFWVLAQKVE</sequence>
<dbReference type="InterPro" id="IPR029063">
    <property type="entry name" value="SAM-dependent_MTases_sf"/>
</dbReference>
<protein>
    <submittedName>
        <fullName evidence="2">S-adenosyl-L-methionine-dependent methyltransferase</fullName>
    </submittedName>
</protein>
<dbReference type="AlphaFoldDB" id="A0A8H6YKP8"/>
<organism evidence="2 3">
    <name type="scientific">Mycena venus</name>
    <dbReference type="NCBI Taxonomy" id="2733690"/>
    <lineage>
        <taxon>Eukaryota</taxon>
        <taxon>Fungi</taxon>
        <taxon>Dikarya</taxon>
        <taxon>Basidiomycota</taxon>
        <taxon>Agaricomycotina</taxon>
        <taxon>Agaricomycetes</taxon>
        <taxon>Agaricomycetidae</taxon>
        <taxon>Agaricales</taxon>
        <taxon>Marasmiineae</taxon>
        <taxon>Mycenaceae</taxon>
        <taxon>Mycena</taxon>
    </lineage>
</organism>
<gene>
    <name evidence="2" type="ORF">MVEN_00733000</name>
</gene>
<comment type="caution">
    <text evidence="2">The sequence shown here is derived from an EMBL/GenBank/DDBJ whole genome shotgun (WGS) entry which is preliminary data.</text>
</comment>
<dbReference type="GO" id="GO:0008168">
    <property type="term" value="F:methyltransferase activity"/>
    <property type="evidence" value="ECO:0007669"/>
    <property type="project" value="UniProtKB-KW"/>
</dbReference>
<dbReference type="InterPro" id="IPR041698">
    <property type="entry name" value="Methyltransf_25"/>
</dbReference>
<dbReference type="SUPFAM" id="SSF53335">
    <property type="entry name" value="S-adenosyl-L-methionine-dependent methyltransferases"/>
    <property type="match status" value="1"/>
</dbReference>
<accession>A0A8H6YKP8</accession>
<dbReference type="GO" id="GO:0032259">
    <property type="term" value="P:methylation"/>
    <property type="evidence" value="ECO:0007669"/>
    <property type="project" value="UniProtKB-KW"/>
</dbReference>
<evidence type="ECO:0000259" key="1">
    <source>
        <dbReference type="Pfam" id="PF13649"/>
    </source>
</evidence>
<evidence type="ECO:0000313" key="2">
    <source>
        <dbReference type="EMBL" id="KAF7360051.1"/>
    </source>
</evidence>
<reference evidence="2" key="1">
    <citation type="submission" date="2020-05" db="EMBL/GenBank/DDBJ databases">
        <title>Mycena genomes resolve the evolution of fungal bioluminescence.</title>
        <authorList>
            <person name="Tsai I.J."/>
        </authorList>
    </citation>
    <scope>NUCLEOTIDE SEQUENCE</scope>
    <source>
        <strain evidence="2">CCC161011</strain>
    </source>
</reference>
<feature type="domain" description="Methyltransferase" evidence="1">
    <location>
        <begin position="61"/>
        <end position="160"/>
    </location>
</feature>
<name>A0A8H6YKP8_9AGAR</name>
<dbReference type="CDD" id="cd02440">
    <property type="entry name" value="AdoMet_MTases"/>
    <property type="match status" value="1"/>
</dbReference>
<keyword evidence="2" id="KW-0808">Transferase</keyword>
<dbReference type="Gene3D" id="3.40.50.150">
    <property type="entry name" value="Vaccinia Virus protein VP39"/>
    <property type="match status" value="1"/>
</dbReference>
<dbReference type="Proteomes" id="UP000620124">
    <property type="component" value="Unassembled WGS sequence"/>
</dbReference>
<evidence type="ECO:0000313" key="3">
    <source>
        <dbReference type="Proteomes" id="UP000620124"/>
    </source>
</evidence>
<dbReference type="EMBL" id="JACAZI010000005">
    <property type="protein sequence ID" value="KAF7360051.1"/>
    <property type="molecule type" value="Genomic_DNA"/>
</dbReference>
<keyword evidence="3" id="KW-1185">Reference proteome</keyword>
<proteinExistence type="predicted"/>
<keyword evidence="2" id="KW-0489">Methyltransferase</keyword>
<dbReference type="Pfam" id="PF13649">
    <property type="entry name" value="Methyltransf_25"/>
    <property type="match status" value="1"/>
</dbReference>
<dbReference type="OrthoDB" id="10004862at2759"/>